<dbReference type="WBParaSite" id="Csp11.Scaffold576.g4466.t1">
    <property type="protein sequence ID" value="Csp11.Scaffold576.g4466.t1"/>
    <property type="gene ID" value="Csp11.Scaffold576.g4466"/>
</dbReference>
<proteinExistence type="predicted"/>
<keyword evidence="2" id="KW-1185">Reference proteome</keyword>
<evidence type="ECO:0000313" key="3">
    <source>
        <dbReference type="WBParaSite" id="Csp11.Scaffold576.g4466.t1"/>
    </source>
</evidence>
<organism evidence="2 3">
    <name type="scientific">Caenorhabditis tropicalis</name>
    <dbReference type="NCBI Taxonomy" id="1561998"/>
    <lineage>
        <taxon>Eukaryota</taxon>
        <taxon>Metazoa</taxon>
        <taxon>Ecdysozoa</taxon>
        <taxon>Nematoda</taxon>
        <taxon>Chromadorea</taxon>
        <taxon>Rhabditida</taxon>
        <taxon>Rhabditina</taxon>
        <taxon>Rhabditomorpha</taxon>
        <taxon>Rhabditoidea</taxon>
        <taxon>Rhabditidae</taxon>
        <taxon>Peloderinae</taxon>
        <taxon>Caenorhabditis</taxon>
    </lineage>
</organism>
<dbReference type="AlphaFoldDB" id="A0A1I7TC05"/>
<protein>
    <submittedName>
        <fullName evidence="3">Uncharacterized protein</fullName>
    </submittedName>
</protein>
<accession>A0A1I7TC05</accession>
<feature type="compositionally biased region" description="Polar residues" evidence="1">
    <location>
        <begin position="299"/>
        <end position="318"/>
    </location>
</feature>
<reference evidence="3" key="1">
    <citation type="submission" date="2016-11" db="UniProtKB">
        <authorList>
            <consortium name="WormBaseParasite"/>
        </authorList>
    </citation>
    <scope>IDENTIFICATION</scope>
</reference>
<dbReference type="eggNOG" id="ENOG502T648">
    <property type="taxonomic scope" value="Eukaryota"/>
</dbReference>
<evidence type="ECO:0000313" key="2">
    <source>
        <dbReference type="Proteomes" id="UP000095282"/>
    </source>
</evidence>
<dbReference type="Proteomes" id="UP000095282">
    <property type="component" value="Unplaced"/>
</dbReference>
<evidence type="ECO:0000256" key="1">
    <source>
        <dbReference type="SAM" id="MobiDB-lite"/>
    </source>
</evidence>
<sequence>MTRKKVGGDPLGTLNLNAPMRDYQVMCFVTMRGHRCFDFPEKRVNSFVWLGPRTTSDSDAISQRVVDFNRMTLCKYLETEREMKMVARRMDTFLQQAIQLDVTIEQSIILRYVLEVKNYYKNIMMHSNYINAFDEIHRILNDCRIDIEMKKKETFQTNHVSYQKALDELRNKTIDHKNKLSRTIMAQRIKLAEIKVRLFNYWKKIETGKLVVLGLKEIKCKRNDEIGKILIPKILGAFQYLKEDEKERYLKMRKMIFTSSIPFEIYDYTKTNLLLSNATEELETLISVACQTEPEEGETTNAPNTLPQFVQENEQASN</sequence>
<name>A0A1I7TC05_9PELO</name>
<feature type="region of interest" description="Disordered" evidence="1">
    <location>
        <begin position="293"/>
        <end position="318"/>
    </location>
</feature>